<keyword evidence="3" id="KW-0862">Zinc</keyword>
<dbReference type="Proteomes" id="UP001212841">
    <property type="component" value="Unassembled WGS sequence"/>
</dbReference>
<feature type="transmembrane region" description="Helical" evidence="6">
    <location>
        <begin position="187"/>
        <end position="207"/>
    </location>
</feature>
<comment type="caution">
    <text evidence="8">The sequence shown here is derived from an EMBL/GenBank/DDBJ whole genome shotgun (WGS) entry which is preliminary data.</text>
</comment>
<evidence type="ECO:0000256" key="3">
    <source>
        <dbReference type="ARBA" id="ARBA00022833"/>
    </source>
</evidence>
<evidence type="ECO:0000313" key="8">
    <source>
        <dbReference type="EMBL" id="KAJ3052979.1"/>
    </source>
</evidence>
<feature type="region of interest" description="Disordered" evidence="5">
    <location>
        <begin position="1"/>
        <end position="32"/>
    </location>
</feature>
<organism evidence="8 9">
    <name type="scientific">Rhizophlyctis rosea</name>
    <dbReference type="NCBI Taxonomy" id="64517"/>
    <lineage>
        <taxon>Eukaryota</taxon>
        <taxon>Fungi</taxon>
        <taxon>Fungi incertae sedis</taxon>
        <taxon>Chytridiomycota</taxon>
        <taxon>Chytridiomycota incertae sedis</taxon>
        <taxon>Chytridiomycetes</taxon>
        <taxon>Rhizophlyctidales</taxon>
        <taxon>Rhizophlyctidaceae</taxon>
        <taxon>Rhizophlyctis</taxon>
    </lineage>
</organism>
<evidence type="ECO:0000259" key="7">
    <source>
        <dbReference type="PROSITE" id="PS50865"/>
    </source>
</evidence>
<feature type="domain" description="MYND-type" evidence="7">
    <location>
        <begin position="73"/>
        <end position="110"/>
    </location>
</feature>
<dbReference type="Pfam" id="PF01753">
    <property type="entry name" value="zf-MYND"/>
    <property type="match status" value="1"/>
</dbReference>
<sequence length="218" mass="23511">MAYRRRSIQPNDSLNSTNAINSGFGHSTNDASQNQDVHELRVFSEDAKPVSGSLPSAHILGDADEDDEPAAACRVCGKPAAFMCSKCGPGVQYCSAECQTQDWPAHKLNCVGARPQAPPRVASVPDSVGAEPSTAQSSAASLMRGQSREDLVSADASHGTLQGTRESEPPPTEEEKAEDLKYYMEQIFLIIKPVLCCIFLAIAWVKLTSSTEEFYGMR</sequence>
<feature type="compositionally biased region" description="Polar residues" evidence="5">
    <location>
        <begin position="8"/>
        <end position="32"/>
    </location>
</feature>
<gene>
    <name evidence="8" type="ORF">HK097_005288</name>
</gene>
<keyword evidence="9" id="KW-1185">Reference proteome</keyword>
<keyword evidence="6" id="KW-0472">Membrane</keyword>
<evidence type="ECO:0000313" key="9">
    <source>
        <dbReference type="Proteomes" id="UP001212841"/>
    </source>
</evidence>
<evidence type="ECO:0000256" key="6">
    <source>
        <dbReference type="SAM" id="Phobius"/>
    </source>
</evidence>
<dbReference type="PROSITE" id="PS50865">
    <property type="entry name" value="ZF_MYND_2"/>
    <property type="match status" value="1"/>
</dbReference>
<dbReference type="InterPro" id="IPR002893">
    <property type="entry name" value="Znf_MYND"/>
</dbReference>
<proteinExistence type="predicted"/>
<accession>A0AAD5SFB9</accession>
<evidence type="ECO:0000256" key="5">
    <source>
        <dbReference type="SAM" id="MobiDB-lite"/>
    </source>
</evidence>
<feature type="region of interest" description="Disordered" evidence="5">
    <location>
        <begin position="119"/>
        <end position="176"/>
    </location>
</feature>
<evidence type="ECO:0000256" key="1">
    <source>
        <dbReference type="ARBA" id="ARBA00022723"/>
    </source>
</evidence>
<keyword evidence="1" id="KW-0479">Metal-binding</keyword>
<dbReference type="SUPFAM" id="SSF144232">
    <property type="entry name" value="HIT/MYND zinc finger-like"/>
    <property type="match status" value="1"/>
</dbReference>
<dbReference type="AlphaFoldDB" id="A0AAD5SFB9"/>
<keyword evidence="6" id="KW-0812">Transmembrane</keyword>
<keyword evidence="6" id="KW-1133">Transmembrane helix</keyword>
<dbReference type="GO" id="GO:0008270">
    <property type="term" value="F:zinc ion binding"/>
    <property type="evidence" value="ECO:0007669"/>
    <property type="project" value="UniProtKB-KW"/>
</dbReference>
<dbReference type="Gene3D" id="6.10.140.2220">
    <property type="match status" value="1"/>
</dbReference>
<keyword evidence="2 4" id="KW-0863">Zinc-finger</keyword>
<protein>
    <recommendedName>
        <fullName evidence="7">MYND-type domain-containing protein</fullName>
    </recommendedName>
</protein>
<name>A0AAD5SFB9_9FUNG</name>
<reference evidence="8" key="1">
    <citation type="submission" date="2020-05" db="EMBL/GenBank/DDBJ databases">
        <title>Phylogenomic resolution of chytrid fungi.</title>
        <authorList>
            <person name="Stajich J.E."/>
            <person name="Amses K."/>
            <person name="Simmons R."/>
            <person name="Seto K."/>
            <person name="Myers J."/>
            <person name="Bonds A."/>
            <person name="Quandt C.A."/>
            <person name="Barry K."/>
            <person name="Liu P."/>
            <person name="Grigoriev I."/>
            <person name="Longcore J.E."/>
            <person name="James T.Y."/>
        </authorList>
    </citation>
    <scope>NUCLEOTIDE SEQUENCE</scope>
    <source>
        <strain evidence="8">JEL0318</strain>
    </source>
</reference>
<evidence type="ECO:0000256" key="2">
    <source>
        <dbReference type="ARBA" id="ARBA00022771"/>
    </source>
</evidence>
<evidence type="ECO:0000256" key="4">
    <source>
        <dbReference type="PROSITE-ProRule" id="PRU00134"/>
    </source>
</evidence>
<dbReference type="EMBL" id="JADGJD010000248">
    <property type="protein sequence ID" value="KAJ3052979.1"/>
    <property type="molecule type" value="Genomic_DNA"/>
</dbReference>